<sequence length="64" mass="6501">MDFSGGSVSQHKATEERRYRVELAVVVLIGIAIAVGAVIAILSLGGSSGDDLPQEFGGLSAGVE</sequence>
<organism evidence="3 4">
    <name type="scientific">Jiangella alkaliphila</name>
    <dbReference type="NCBI Taxonomy" id="419479"/>
    <lineage>
        <taxon>Bacteria</taxon>
        <taxon>Bacillati</taxon>
        <taxon>Actinomycetota</taxon>
        <taxon>Actinomycetes</taxon>
        <taxon>Jiangellales</taxon>
        <taxon>Jiangellaceae</taxon>
        <taxon>Jiangella</taxon>
    </lineage>
</organism>
<keyword evidence="2" id="KW-0472">Membrane</keyword>
<feature type="region of interest" description="Disordered" evidence="1">
    <location>
        <begin position="45"/>
        <end position="64"/>
    </location>
</feature>
<protein>
    <submittedName>
        <fullName evidence="3">Uncharacterized protein</fullName>
    </submittedName>
</protein>
<evidence type="ECO:0000313" key="3">
    <source>
        <dbReference type="EMBL" id="SDU34972.1"/>
    </source>
</evidence>
<keyword evidence="2" id="KW-0812">Transmembrane</keyword>
<dbReference type="Proteomes" id="UP000182977">
    <property type="component" value="Chromosome I"/>
</dbReference>
<evidence type="ECO:0000256" key="2">
    <source>
        <dbReference type="SAM" id="Phobius"/>
    </source>
</evidence>
<reference evidence="4" key="1">
    <citation type="submission" date="2016-10" db="EMBL/GenBank/DDBJ databases">
        <authorList>
            <person name="Varghese N."/>
            <person name="Submissions S."/>
        </authorList>
    </citation>
    <scope>NUCLEOTIDE SEQUENCE [LARGE SCALE GENOMIC DNA]</scope>
    <source>
        <strain evidence="4">DSM 45079</strain>
    </source>
</reference>
<evidence type="ECO:0000256" key="1">
    <source>
        <dbReference type="SAM" id="MobiDB-lite"/>
    </source>
</evidence>
<name>A0A1H2HSZ8_9ACTN</name>
<gene>
    <name evidence="3" type="ORF">SAMN04488563_1232</name>
</gene>
<feature type="transmembrane region" description="Helical" evidence="2">
    <location>
        <begin position="21"/>
        <end position="44"/>
    </location>
</feature>
<evidence type="ECO:0000313" key="4">
    <source>
        <dbReference type="Proteomes" id="UP000182977"/>
    </source>
</evidence>
<accession>A0A1H2HSZ8</accession>
<proteinExistence type="predicted"/>
<dbReference type="AlphaFoldDB" id="A0A1H2HSZ8"/>
<keyword evidence="2" id="KW-1133">Transmembrane helix</keyword>
<dbReference type="EMBL" id="LT629791">
    <property type="protein sequence ID" value="SDU34972.1"/>
    <property type="molecule type" value="Genomic_DNA"/>
</dbReference>
<keyword evidence="4" id="KW-1185">Reference proteome</keyword>